<reference evidence="3" key="1">
    <citation type="journal article" date="2019" name="Int. J. Syst. Evol. Microbiol.">
        <title>The Global Catalogue of Microorganisms (GCM) 10K type strain sequencing project: providing services to taxonomists for standard genome sequencing and annotation.</title>
        <authorList>
            <consortium name="The Broad Institute Genomics Platform"/>
            <consortium name="The Broad Institute Genome Sequencing Center for Infectious Disease"/>
            <person name="Wu L."/>
            <person name="Ma J."/>
        </authorList>
    </citation>
    <scope>NUCLEOTIDE SEQUENCE [LARGE SCALE GENOMIC DNA]</scope>
    <source>
        <strain evidence="3">KCTC 62192</strain>
    </source>
</reference>
<name>A0ABV7AG18_9RHOB</name>
<dbReference type="RefSeq" id="WP_377832705.1">
    <property type="nucleotide sequence ID" value="NZ_JBHRSK010000004.1"/>
</dbReference>
<organism evidence="2 3">
    <name type="scientific">Acidimangrovimonas pyrenivorans</name>
    <dbReference type="NCBI Taxonomy" id="2030798"/>
    <lineage>
        <taxon>Bacteria</taxon>
        <taxon>Pseudomonadati</taxon>
        <taxon>Pseudomonadota</taxon>
        <taxon>Alphaproteobacteria</taxon>
        <taxon>Rhodobacterales</taxon>
        <taxon>Paracoccaceae</taxon>
        <taxon>Acidimangrovimonas</taxon>
    </lineage>
</organism>
<dbReference type="EMBL" id="JBHRSK010000004">
    <property type="protein sequence ID" value="MFC2968053.1"/>
    <property type="molecule type" value="Genomic_DNA"/>
</dbReference>
<gene>
    <name evidence="2" type="ORF">ACFOES_08110</name>
</gene>
<proteinExistence type="predicted"/>
<comment type="caution">
    <text evidence="2">The sequence shown here is derived from an EMBL/GenBank/DDBJ whole genome shotgun (WGS) entry which is preliminary data.</text>
</comment>
<evidence type="ECO:0008006" key="4">
    <source>
        <dbReference type="Google" id="ProtNLM"/>
    </source>
</evidence>
<dbReference type="Gene3D" id="3.30.70.1790">
    <property type="entry name" value="RepB DNA-primase, N-terminal domain"/>
    <property type="match status" value="1"/>
</dbReference>
<feature type="compositionally biased region" description="Basic and acidic residues" evidence="1">
    <location>
        <begin position="375"/>
        <end position="386"/>
    </location>
</feature>
<dbReference type="Gene3D" id="1.10.1220.10">
    <property type="entry name" value="Met repressor-like"/>
    <property type="match status" value="1"/>
</dbReference>
<dbReference type="Proteomes" id="UP001595443">
    <property type="component" value="Unassembled WGS sequence"/>
</dbReference>
<evidence type="ECO:0000313" key="2">
    <source>
        <dbReference type="EMBL" id="MFC2968053.1"/>
    </source>
</evidence>
<protein>
    <recommendedName>
        <fullName evidence="4">RepB-like DNA primase domain-containing protein</fullName>
    </recommendedName>
</protein>
<accession>A0ABV7AG18</accession>
<keyword evidence="3" id="KW-1185">Reference proteome</keyword>
<dbReference type="InterPro" id="IPR013321">
    <property type="entry name" value="Arc_rbn_hlx_hlx"/>
</dbReference>
<evidence type="ECO:0000256" key="1">
    <source>
        <dbReference type="SAM" id="MobiDB-lite"/>
    </source>
</evidence>
<evidence type="ECO:0000313" key="3">
    <source>
        <dbReference type="Proteomes" id="UP001595443"/>
    </source>
</evidence>
<feature type="region of interest" description="Disordered" evidence="1">
    <location>
        <begin position="375"/>
        <end position="400"/>
    </location>
</feature>
<sequence length="435" mass="48292">MQNLPSRAAAPRLDLADLQPEDYVDLLHPAGQHGRPALLWFQEDAPRNLCASSASLNLAMPGLIDGRAYLSMNRFRARRCSSQITALNALYADLDWHKTALWRDHPTEDVEDAIFRRLDAANVPLPSVLLSSGRGTAAIWLVHEMPTAALSRWQAAIGALNEFLRPFGADRASQDPARVFRVPGTINEKSGRRVRVAGGSGLRHDFDSLADIIFRAVGRPTRDELQAARLSTARRSRLAPTGGNMPRGLSPRERFRQIREDLDRVRIAWGGEVPEGKRNTWLHLYATALTHDPDIKEIAHEIADAAQRGTPDLPDKEVAVIIRAGERQANSSIGTGVMSDGRYHYSGDRIAEMLDISGEDARALGLRQVIPTNARRERRADAERERRARKGAKSRAEWLAANSASRTRPWEQLGMGRSTYYKHLKSGTLPELPVG</sequence>